<gene>
    <name evidence="1" type="ORF">ACFQPB_11345</name>
</gene>
<evidence type="ECO:0000313" key="1">
    <source>
        <dbReference type="EMBL" id="MFC7409455.1"/>
    </source>
</evidence>
<protein>
    <recommendedName>
        <fullName evidence="3">Dynamin family protein</fullName>
    </recommendedName>
</protein>
<evidence type="ECO:0000313" key="2">
    <source>
        <dbReference type="Proteomes" id="UP001596501"/>
    </source>
</evidence>
<sequence length="643" mass="72782">MRATLASLWSDHSQRRLEWAQTAYAEFLSSIAPELAAQYRNHQEEVTVAVFGKTQVGKTTLILQLMGLTTAAMPIVSQVLRGGRAKGRSATSTAMLYSRSLDSSWHLTVEGETTVCESAADMEQALGELRHTMESGRLKVTRPVQVHMPSELFTSTGDASLAVNIIDLPGDSPANEAEQAHVSHVASQFIPNADLVLLVGKADDLGFLDPEKLVLPVLGDWRYSPSRFRLITTFTIQSTSFREWLSTQKKLDASAIRRRLLTQLETFDDIELPSDALNPALYFPLEFGDSWEVLKTTSPQIYADVQPVMSGLLDDLKRDIQYSATPHMRLWRATQVHVVANRVKRSHEKQARAAIEKTIEVARTLEARSQSLLQTSKTLLGRAEALPTHVEIERFVENLRKLAERLMMYLPSSAPYEDKRVSAFLEALNENINALVRRGQNFEPPVFEGFEPSMYAPSPSTVRGWLDSHLDGFRQRLNAYKLDAYQPWLFKSFEQDVEEFNRLCREASERLRACLQVYWQDTIHRLGKAWDLERLTLREQAEVAKNDATNLSIKAQGLKQVADRQEAELQVFVSRLERDEATGARFVSLLEQAYDQQVRKVTATYLTQDTPATKFVILLALRQLQDEKHYLFSLGHADKESSQ</sequence>
<proteinExistence type="predicted"/>
<dbReference type="Proteomes" id="UP001596501">
    <property type="component" value="Unassembled WGS sequence"/>
</dbReference>
<dbReference type="EMBL" id="JBHTCA010000006">
    <property type="protein sequence ID" value="MFC7409455.1"/>
    <property type="molecule type" value="Genomic_DNA"/>
</dbReference>
<dbReference type="SUPFAM" id="SSF52540">
    <property type="entry name" value="P-loop containing nucleoside triphosphate hydrolases"/>
    <property type="match status" value="1"/>
</dbReference>
<accession>A0ABW2QPR8</accession>
<reference evidence="2" key="1">
    <citation type="journal article" date="2019" name="Int. J. Syst. Evol. Microbiol.">
        <title>The Global Catalogue of Microorganisms (GCM) 10K type strain sequencing project: providing services to taxonomists for standard genome sequencing and annotation.</title>
        <authorList>
            <consortium name="The Broad Institute Genomics Platform"/>
            <consortium name="The Broad Institute Genome Sequencing Center for Infectious Disease"/>
            <person name="Wu L."/>
            <person name="Ma J."/>
        </authorList>
    </citation>
    <scope>NUCLEOTIDE SEQUENCE [LARGE SCALE GENOMIC DNA]</scope>
    <source>
        <strain evidence="2">CGMCC 1.12371</strain>
    </source>
</reference>
<keyword evidence="2" id="KW-1185">Reference proteome</keyword>
<name>A0ABW2QPR8_9BURK</name>
<evidence type="ECO:0008006" key="3">
    <source>
        <dbReference type="Google" id="ProtNLM"/>
    </source>
</evidence>
<comment type="caution">
    <text evidence="1">The sequence shown here is derived from an EMBL/GenBank/DDBJ whole genome shotgun (WGS) entry which is preliminary data.</text>
</comment>
<dbReference type="RefSeq" id="WP_382223167.1">
    <property type="nucleotide sequence ID" value="NZ_JBHTCA010000006.1"/>
</dbReference>
<dbReference type="InterPro" id="IPR027417">
    <property type="entry name" value="P-loop_NTPase"/>
</dbReference>
<organism evidence="1 2">
    <name type="scientific">Hydrogenophaga atypica</name>
    <dbReference type="NCBI Taxonomy" id="249409"/>
    <lineage>
        <taxon>Bacteria</taxon>
        <taxon>Pseudomonadati</taxon>
        <taxon>Pseudomonadota</taxon>
        <taxon>Betaproteobacteria</taxon>
        <taxon>Burkholderiales</taxon>
        <taxon>Comamonadaceae</taxon>
        <taxon>Hydrogenophaga</taxon>
    </lineage>
</organism>
<dbReference type="Gene3D" id="3.40.50.300">
    <property type="entry name" value="P-loop containing nucleotide triphosphate hydrolases"/>
    <property type="match status" value="1"/>
</dbReference>